<proteinExistence type="predicted"/>
<name>A0A1M2W4A3_TRAPU</name>
<feature type="region of interest" description="Disordered" evidence="1">
    <location>
        <begin position="162"/>
        <end position="213"/>
    </location>
</feature>
<comment type="caution">
    <text evidence="2">The sequence shown here is derived from an EMBL/GenBank/DDBJ whole genome shotgun (WGS) entry which is preliminary data.</text>
</comment>
<dbReference type="EMBL" id="MNAD01000274">
    <property type="protein sequence ID" value="OJT14633.1"/>
    <property type="molecule type" value="Genomic_DNA"/>
</dbReference>
<gene>
    <name evidence="2" type="ORF">TRAPUB_8812</name>
</gene>
<sequence length="259" mass="29453">MGVDGFFCLIRSNLEFCMMPRWFFSNNSLDSFLRKSRRFNPDVIGVLAELFCLAGSNYLSFIRNPKEKANHLKGEIRDLVAKGLGNETAEMSWAHYVRDIQLKYSVELDSWTHSEWDSVSHLTNSVKQLKTLCDRLQEHKTRWVQISPAQYDTIKSEYEKKLHNGEITSRKKRSNAGKKRKRRSNAGKPRKKGASAGVAARRRRRKTSSRSLCLSHPGLVPTCKIPHWPAHGPHAVVDKLVASDCAVLVPAVLTVARLR</sequence>
<dbReference type="OrthoDB" id="2803164at2759"/>
<keyword evidence="3" id="KW-1185">Reference proteome</keyword>
<dbReference type="OMA" id="THEKWAN"/>
<accession>A0A1M2W4A3</accession>
<feature type="compositionally biased region" description="Basic residues" evidence="1">
    <location>
        <begin position="170"/>
        <end position="193"/>
    </location>
</feature>
<evidence type="ECO:0000313" key="3">
    <source>
        <dbReference type="Proteomes" id="UP000184267"/>
    </source>
</evidence>
<evidence type="ECO:0000256" key="1">
    <source>
        <dbReference type="SAM" id="MobiDB-lite"/>
    </source>
</evidence>
<dbReference type="Proteomes" id="UP000184267">
    <property type="component" value="Unassembled WGS sequence"/>
</dbReference>
<protein>
    <submittedName>
        <fullName evidence="2">Uncharacterized protein</fullName>
    </submittedName>
</protein>
<dbReference type="STRING" id="154538.A0A1M2W4A3"/>
<dbReference type="AlphaFoldDB" id="A0A1M2W4A3"/>
<organism evidence="2 3">
    <name type="scientific">Trametes pubescens</name>
    <name type="common">White-rot fungus</name>
    <dbReference type="NCBI Taxonomy" id="154538"/>
    <lineage>
        <taxon>Eukaryota</taxon>
        <taxon>Fungi</taxon>
        <taxon>Dikarya</taxon>
        <taxon>Basidiomycota</taxon>
        <taxon>Agaricomycotina</taxon>
        <taxon>Agaricomycetes</taxon>
        <taxon>Polyporales</taxon>
        <taxon>Polyporaceae</taxon>
        <taxon>Trametes</taxon>
    </lineage>
</organism>
<reference evidence="2 3" key="1">
    <citation type="submission" date="2016-10" db="EMBL/GenBank/DDBJ databases">
        <title>Genome sequence of the basidiomycete white-rot fungus Trametes pubescens.</title>
        <authorList>
            <person name="Makela M.R."/>
            <person name="Granchi Z."/>
            <person name="Peng M."/>
            <person name="De Vries R.P."/>
            <person name="Grigoriev I."/>
            <person name="Riley R."/>
            <person name="Hilden K."/>
        </authorList>
    </citation>
    <scope>NUCLEOTIDE SEQUENCE [LARGE SCALE GENOMIC DNA]</scope>
    <source>
        <strain evidence="2 3">FBCC735</strain>
    </source>
</reference>
<evidence type="ECO:0000313" key="2">
    <source>
        <dbReference type="EMBL" id="OJT14633.1"/>
    </source>
</evidence>